<protein>
    <submittedName>
        <fullName evidence="2">Uncharacterized protein</fullName>
    </submittedName>
</protein>
<name>A0A1J5PJR6_9ZZZZ</name>
<dbReference type="EMBL" id="MLJW01007257">
    <property type="protein sequence ID" value="OIQ65523.1"/>
    <property type="molecule type" value="Genomic_DNA"/>
</dbReference>
<accession>A0A1J5PJR6</accession>
<gene>
    <name evidence="2" type="ORF">GALL_529170</name>
</gene>
<reference evidence="2" key="1">
    <citation type="submission" date="2016-10" db="EMBL/GenBank/DDBJ databases">
        <title>Sequence of Gallionella enrichment culture.</title>
        <authorList>
            <person name="Poehlein A."/>
            <person name="Muehling M."/>
            <person name="Daniel R."/>
        </authorList>
    </citation>
    <scope>NUCLEOTIDE SEQUENCE</scope>
</reference>
<comment type="caution">
    <text evidence="2">The sequence shown here is derived from an EMBL/GenBank/DDBJ whole genome shotgun (WGS) entry which is preliminary data.</text>
</comment>
<dbReference type="AlphaFoldDB" id="A0A1J5PJR6"/>
<proteinExistence type="predicted"/>
<sequence length="124" mass="13599">MNRQTQEFITPGGRKVVLNSYLSGREDNELTSVLYGDLKMSVEDMQKGITSVKDVPATFIVKQEEKAVQLLVVSVDGNAENAAQVVLDFPKLEYQAVIAEINKIRNPTMPEKSELPGTGTSQTA</sequence>
<evidence type="ECO:0000313" key="2">
    <source>
        <dbReference type="EMBL" id="OIQ65523.1"/>
    </source>
</evidence>
<evidence type="ECO:0000256" key="1">
    <source>
        <dbReference type="SAM" id="MobiDB-lite"/>
    </source>
</evidence>
<feature type="region of interest" description="Disordered" evidence="1">
    <location>
        <begin position="105"/>
        <end position="124"/>
    </location>
</feature>
<organism evidence="2">
    <name type="scientific">mine drainage metagenome</name>
    <dbReference type="NCBI Taxonomy" id="410659"/>
    <lineage>
        <taxon>unclassified sequences</taxon>
        <taxon>metagenomes</taxon>
        <taxon>ecological metagenomes</taxon>
    </lineage>
</organism>